<dbReference type="Proteomes" id="UP000031672">
    <property type="component" value="Unassembled WGS sequence"/>
</dbReference>
<sequence length="274" mass="31672">MNRLKLATMIGIGFLLSGCFEGRKNTDQLCEENPALRCEHLNMDDGQCRLPRTDLVWHRFELIKNPSDDNKIREYHILTEFKKCLSLAAQIQPIDQNNRKEKRFTTLMHINDELVRVVADIKQSASAQALYFLWSQEGDKEARRYFLQLEGSKALESAEMQYALATFYTSRDVNKTLYLLNRSLELADGKNTNLDTIKTLASLNFQNQYKERAYIWAQVAKQYKVPTASVLNRQLMYGLSEAQYQQLDEIALDVYSAIEKGTYSTAIIPLYKNN</sequence>
<proteinExistence type="predicted"/>
<dbReference type="EMBL" id="JTKH01000023">
    <property type="protein sequence ID" value="KII77109.1"/>
    <property type="molecule type" value="Genomic_DNA"/>
</dbReference>
<dbReference type="PROSITE" id="PS51257">
    <property type="entry name" value="PROKAR_LIPOPROTEIN"/>
    <property type="match status" value="1"/>
</dbReference>
<evidence type="ECO:0000313" key="2">
    <source>
        <dbReference type="Proteomes" id="UP000031672"/>
    </source>
</evidence>
<dbReference type="InterPro" id="IPR021372">
    <property type="entry name" value="DUF2989"/>
</dbReference>
<evidence type="ECO:0000313" key="1">
    <source>
        <dbReference type="EMBL" id="KII77109.1"/>
    </source>
</evidence>
<dbReference type="AlphaFoldDB" id="A0A0C2JGZ4"/>
<evidence type="ECO:0008006" key="3">
    <source>
        <dbReference type="Google" id="ProtNLM"/>
    </source>
</evidence>
<organism evidence="1 2">
    <name type="scientific">Vibrio renipiscarius</name>
    <dbReference type="NCBI Taxonomy" id="1461322"/>
    <lineage>
        <taxon>Bacteria</taxon>
        <taxon>Pseudomonadati</taxon>
        <taxon>Pseudomonadota</taxon>
        <taxon>Gammaproteobacteria</taxon>
        <taxon>Vibrionales</taxon>
        <taxon>Vibrionaceae</taxon>
        <taxon>Vibrio</taxon>
    </lineage>
</organism>
<comment type="caution">
    <text evidence="1">The sequence shown here is derived from an EMBL/GenBank/DDBJ whole genome shotgun (WGS) entry which is preliminary data.</text>
</comment>
<dbReference type="Pfam" id="PF11207">
    <property type="entry name" value="DUF2989"/>
    <property type="match status" value="1"/>
</dbReference>
<dbReference type="STRING" id="1461322.OJ16_13435"/>
<accession>A0A0C2JGZ4</accession>
<dbReference type="OrthoDB" id="5900133at2"/>
<accession>A0A0C2JGS0</accession>
<protein>
    <recommendedName>
        <fullName evidence="3">DUF2989 domain-containing protein</fullName>
    </recommendedName>
</protein>
<gene>
    <name evidence="1" type="ORF">OJ16_13435</name>
</gene>
<keyword evidence="2" id="KW-1185">Reference proteome</keyword>
<reference evidence="1 2" key="1">
    <citation type="submission" date="2014-11" db="EMBL/GenBank/DDBJ databases">
        <title>Draft Genome Sequence of Vibrio piscirenalis strains CECT 8603T and CECT 8604, two marine Gammaproteobacterium isolated from cultured gilthead sea bream (Sparus aurata).</title>
        <authorList>
            <person name="Arahal D.R."/>
            <person name="Rodrigo-Torres L."/>
            <person name="Lucena T."/>
            <person name="Pujalte M.J."/>
        </authorList>
    </citation>
    <scope>NUCLEOTIDE SEQUENCE [LARGE SCALE GENOMIC DNA]</scope>
    <source>
        <strain evidence="1 2">DCR 1-4-2</strain>
    </source>
</reference>
<dbReference type="RefSeq" id="WP_040991698.1">
    <property type="nucleotide sequence ID" value="NZ_JTKH01000023.1"/>
</dbReference>
<name>A0A0C2JGZ4_9VIBR</name>